<comment type="caution">
    <text evidence="1">The sequence shown here is derived from an EMBL/GenBank/DDBJ whole genome shotgun (WGS) entry which is preliminary data.</text>
</comment>
<dbReference type="EMBL" id="SWQE01000013">
    <property type="protein sequence ID" value="NFJ10379.1"/>
    <property type="molecule type" value="Genomic_DNA"/>
</dbReference>
<reference evidence="1 2" key="1">
    <citation type="submission" date="2019-04" db="EMBL/GenBank/DDBJ databases">
        <title>Genome sequencing of Clostridium botulinum Groups I-IV and Clostridium butyricum.</title>
        <authorList>
            <person name="Brunt J."/>
            <person name="Van Vliet A.H.M."/>
            <person name="Stringer S.C."/>
            <person name="Carter A.T."/>
            <person name="Peck M.W."/>
        </authorList>
    </citation>
    <scope>NUCLEOTIDE SEQUENCE [LARGE SCALE GENOMIC DNA]</scope>
    <source>
        <strain evidence="1 2">Colworth BL30</strain>
    </source>
</reference>
<organism evidence="1 2">
    <name type="scientific">Clostridium botulinum</name>
    <dbReference type="NCBI Taxonomy" id="1491"/>
    <lineage>
        <taxon>Bacteria</taxon>
        <taxon>Bacillati</taxon>
        <taxon>Bacillota</taxon>
        <taxon>Clostridia</taxon>
        <taxon>Eubacteriales</taxon>
        <taxon>Clostridiaceae</taxon>
        <taxon>Clostridium</taxon>
    </lineage>
</organism>
<name>A0A846J929_CLOBO</name>
<proteinExistence type="predicted"/>
<evidence type="ECO:0000313" key="2">
    <source>
        <dbReference type="Proteomes" id="UP000480039"/>
    </source>
</evidence>
<protein>
    <submittedName>
        <fullName evidence="1">Uncharacterized protein</fullName>
    </submittedName>
</protein>
<dbReference type="AlphaFoldDB" id="A0A846J929"/>
<sequence>MKSLRKVIIILCTFVLIIGGFIATHITPSRSIRTHIFISGHPIGAFKGTVKTNEGQYKLDKNILDKENSMIYTIVGYNIYDRTTGNVISNYKVKKMGFLYLTGPYGEV</sequence>
<evidence type="ECO:0000313" key="1">
    <source>
        <dbReference type="EMBL" id="NFJ10379.1"/>
    </source>
</evidence>
<dbReference type="Proteomes" id="UP000480039">
    <property type="component" value="Unassembled WGS sequence"/>
</dbReference>
<gene>
    <name evidence="1" type="ORF">FC871_18300</name>
</gene>
<accession>A0A846J929</accession>
<dbReference type="RefSeq" id="WP_012342636.1">
    <property type="nucleotide sequence ID" value="NZ_LFPP01000002.1"/>
</dbReference>